<dbReference type="AlphaFoldDB" id="A0A6J5YUQ4"/>
<dbReference type="InterPro" id="IPR030678">
    <property type="entry name" value="Peptide/Ni-bd"/>
</dbReference>
<dbReference type="Gene3D" id="3.40.190.10">
    <property type="entry name" value="Periplasmic binding protein-like II"/>
    <property type="match status" value="1"/>
</dbReference>
<organism evidence="2">
    <name type="scientific">freshwater metagenome</name>
    <dbReference type="NCBI Taxonomy" id="449393"/>
    <lineage>
        <taxon>unclassified sequences</taxon>
        <taxon>metagenomes</taxon>
        <taxon>ecological metagenomes</taxon>
    </lineage>
</organism>
<name>A0A6J5YUQ4_9ZZZZ</name>
<dbReference type="Pfam" id="PF00496">
    <property type="entry name" value="SBP_bac_5"/>
    <property type="match status" value="1"/>
</dbReference>
<dbReference type="PANTHER" id="PTHR30290:SF83">
    <property type="entry name" value="ABC TRANSPORTER SUBSTRATE-BINDING PROTEIN"/>
    <property type="match status" value="1"/>
</dbReference>
<evidence type="ECO:0000259" key="1">
    <source>
        <dbReference type="Pfam" id="PF00496"/>
    </source>
</evidence>
<dbReference type="GO" id="GO:0043190">
    <property type="term" value="C:ATP-binding cassette (ABC) transporter complex"/>
    <property type="evidence" value="ECO:0007669"/>
    <property type="project" value="InterPro"/>
</dbReference>
<dbReference type="EMBL" id="CAESAN010000001">
    <property type="protein sequence ID" value="CAB4333884.1"/>
    <property type="molecule type" value="Genomic_DNA"/>
</dbReference>
<dbReference type="GO" id="GO:0042597">
    <property type="term" value="C:periplasmic space"/>
    <property type="evidence" value="ECO:0007669"/>
    <property type="project" value="UniProtKB-ARBA"/>
</dbReference>
<dbReference type="GO" id="GO:1904680">
    <property type="term" value="F:peptide transmembrane transporter activity"/>
    <property type="evidence" value="ECO:0007669"/>
    <property type="project" value="TreeGrafter"/>
</dbReference>
<dbReference type="GO" id="GO:0015833">
    <property type="term" value="P:peptide transport"/>
    <property type="evidence" value="ECO:0007669"/>
    <property type="project" value="TreeGrafter"/>
</dbReference>
<proteinExistence type="predicted"/>
<feature type="domain" description="Solute-binding protein family 5" evidence="1">
    <location>
        <begin position="97"/>
        <end position="505"/>
    </location>
</feature>
<evidence type="ECO:0000313" key="2">
    <source>
        <dbReference type="EMBL" id="CAB4333884.1"/>
    </source>
</evidence>
<accession>A0A6J5YUQ4</accession>
<gene>
    <name evidence="2" type="ORF">UFOPK3547_00031</name>
</gene>
<sequence length="590" mass="62489">MNPVTRCSGVLAALVACLAVAACGSSSSDSDTGTSVGAVPETQTLTGKTGGSLKVIASSDVDYIDPGAAYYQFTFMISYATQRPLYSFGPDDAVDAVPDLATKAADVSSDGKTVTVEIKPNVKFSPPVDRAATSADVKYAIERGFKSTVANGYAGAYFGDLTGAKAFQDGKANNITGIETPTDTKIVFNLDRGTGGVLAGALALPLSAPVPKEYAAKFDAKNPSTYGVNQVSTGPYMIEADANGKLTGYEPGKMIKLVRNPNWDRATDYRKAYLDTINVEEGNDDTTVASRQILQGNAQINGDFGPPPPVLKQIVSSTPDQLALTPSGGIRYVSLNTSMAPFDNLNVRKAVLAAFDREAMRATRGGPLLGPIGNHFIPPGIGGFDEAGGLNGTGVDFLKYPKGNLTLAKEYMKKGGFPTGMYTGSEKLLMVGTSGGAAQKSAELAAAQFEKLGFKPKLRLVTQDAMYTKFCNTPKADVIICPNVGWLKDFSDPQTMLDPTFNGKNIVPVNNSNWPLLDNEAINSAMDKAELVVGTSARNKAWADIDRQITAQAPAIPWIWDDSPNIRSTDVAGVINKFNGNWDLSFTSLK</sequence>
<dbReference type="InterPro" id="IPR000914">
    <property type="entry name" value="SBP_5_dom"/>
</dbReference>
<reference evidence="2" key="1">
    <citation type="submission" date="2020-05" db="EMBL/GenBank/DDBJ databases">
        <authorList>
            <person name="Chiriac C."/>
            <person name="Salcher M."/>
            <person name="Ghai R."/>
            <person name="Kavagutti S V."/>
        </authorList>
    </citation>
    <scope>NUCLEOTIDE SEQUENCE</scope>
</reference>
<dbReference type="PANTHER" id="PTHR30290">
    <property type="entry name" value="PERIPLASMIC BINDING COMPONENT OF ABC TRANSPORTER"/>
    <property type="match status" value="1"/>
</dbReference>
<dbReference type="InterPro" id="IPR039424">
    <property type="entry name" value="SBP_5"/>
</dbReference>
<dbReference type="SUPFAM" id="SSF53850">
    <property type="entry name" value="Periplasmic binding protein-like II"/>
    <property type="match status" value="1"/>
</dbReference>
<dbReference type="PROSITE" id="PS51257">
    <property type="entry name" value="PROKAR_LIPOPROTEIN"/>
    <property type="match status" value="1"/>
</dbReference>
<protein>
    <submittedName>
        <fullName evidence="2">Unannotated protein</fullName>
    </submittedName>
</protein>
<dbReference type="PIRSF" id="PIRSF002741">
    <property type="entry name" value="MppA"/>
    <property type="match status" value="1"/>
</dbReference>
<dbReference type="Gene3D" id="3.10.105.10">
    <property type="entry name" value="Dipeptide-binding Protein, Domain 3"/>
    <property type="match status" value="1"/>
</dbReference>